<dbReference type="SMART" id="SM00823">
    <property type="entry name" value="PKS_PP"/>
    <property type="match status" value="1"/>
</dbReference>
<evidence type="ECO:0000256" key="3">
    <source>
        <dbReference type="ARBA" id="ARBA00022553"/>
    </source>
</evidence>
<keyword evidence="2" id="KW-0596">Phosphopantetheine</keyword>
<dbReference type="Gene3D" id="3.40.50.1820">
    <property type="entry name" value="alpha/beta hydrolase"/>
    <property type="match status" value="1"/>
</dbReference>
<dbReference type="InterPro" id="IPR010071">
    <property type="entry name" value="AA_adenyl_dom"/>
</dbReference>
<dbReference type="InterPro" id="IPR025110">
    <property type="entry name" value="AMP-bd_C"/>
</dbReference>
<reference evidence="6 7" key="1">
    <citation type="submission" date="2020-08" db="EMBL/GenBank/DDBJ databases">
        <title>Genomic Encyclopedia of Type Strains, Phase IV (KMG-IV): sequencing the most valuable type-strain genomes for metagenomic binning, comparative biology and taxonomic classification.</title>
        <authorList>
            <person name="Goeker M."/>
        </authorList>
    </citation>
    <scope>NUCLEOTIDE SEQUENCE [LARGE SCALE GENOMIC DNA]</scope>
    <source>
        <strain evidence="6 7">DSM 12706</strain>
    </source>
</reference>
<dbReference type="EMBL" id="JACHIH010000005">
    <property type="protein sequence ID" value="MBB5046668.1"/>
    <property type="molecule type" value="Genomic_DNA"/>
</dbReference>
<dbReference type="InterPro" id="IPR036736">
    <property type="entry name" value="ACP-like_sf"/>
</dbReference>
<dbReference type="Pfam" id="PF00550">
    <property type="entry name" value="PP-binding"/>
    <property type="match status" value="1"/>
</dbReference>
<keyword evidence="3" id="KW-0597">Phosphoprotein</keyword>
<dbReference type="Pfam" id="PF13193">
    <property type="entry name" value="AMP-binding_C"/>
    <property type="match status" value="1"/>
</dbReference>
<dbReference type="CDD" id="cd12117">
    <property type="entry name" value="A_NRPS_Srf_like"/>
    <property type="match status" value="1"/>
</dbReference>
<dbReference type="Gene3D" id="3.30.559.30">
    <property type="entry name" value="Nonribosomal peptide synthetase, condensation domain"/>
    <property type="match status" value="1"/>
</dbReference>
<dbReference type="PROSITE" id="PS00455">
    <property type="entry name" value="AMP_BINDING"/>
    <property type="match status" value="1"/>
</dbReference>
<dbReference type="Gene3D" id="2.30.38.10">
    <property type="entry name" value="Luciferase, Domain 3"/>
    <property type="match status" value="1"/>
</dbReference>
<sequence length="1222" mass="135265">MAARFHDSRSVCAARPPATAAERQDRRPTPAGPDPDRRAGGRGATSGDRARTQDHRDRRRPARPPRSDPGQQFLPPRRQLAADAAFHRRPRQGAGDPAEGDGLSPAADHRRDRCADRTDASAAIVDQGSHRHRADSGPTGAARRHVLPRRLAMTAIGIRRYPPIPAGDRTIPCPLTFQQERVLHFCELDPASSIWDINTCKRLVGQLDLRRLHRAVELLAAAHAVLRTRVSRRGERPVQSFDQDLKRGVRHIDAAAAAGPDRDAALASEIAAICRNPITRWRPDDALFEVVLLRLGPDDQALLLRVHHIIADAASVLILWRDLTSIYNELSRDAPVAASPTTLTYSDYAHWQRRHFDAERTREQEAYWLARFESEPPALDLPTDAAPSPAMSLNGGLEIVAIPLHLIESFQRQSWEQRVLLFSSLFAAYLVLLQKICQQQDITSGVLFSGRHYSAELANTVGFFVNMVAVRADVRFDDSFERLVQAVHEQVEEAYFMQDYPFERLIQKLAPARGNGRIPLVRTMFNLVPDPEDATEFDGVAQARWVDVATQTQAVQVDLIFDIHWGSAGAEIRIEHNTDIFERGTVARLGRHYVTLLDRLAGGWDIALDRLAVVGDAEARQLLEGCNPPPSPFAAQSCIHELFEQQARRRPAALALADGIDRISYGEADRTSNRLARLLRDRGVGPDSIVAVIGRRSVEMVLGELAVLKAGGAYLPLGRDSPSRLLDDILRDARPQVVIMPNDDRRDLDLDVPVLRLRDAEAPGLDDGPLPNVTGPSNLAYVVYTSGSTGKPKGVMVEHRSVVNLVTNVDYLEFRPDDRMLQTGAPAFDATTFEIWGALLNGLPLYQIDDDTLLDYTALGEQLARHNITILFLVPALLNQFADADPAVFRPLRYLITGGDVASTRHVERIRKANPRLTLINAYGPSENTTYSTCHVVTGVEPRTIPIGRPIPNATAYVFDRDMLLTPIGVVGELYVGGVGLARGYLHRPALTAERFVMNPHVAGERLYRTGDLVRRRADGVLEFVGRADRQIKIRGFRIEPGEIENRLLEDGRLREACVVPAKADDGGVFLCAYYIAATDVGAQELRQRLAARLPAYMLPSAFCRIDFMPLTENGKIDYSALPEPRRWMAEPRSVRAPESAAEIAIARVWEELLETRNVGATANFFEIGGHSLKASALASRLSKMFGLKITLRNVFDAPTVAELARLVGSLAQMEHRDGVAG</sequence>
<dbReference type="Pfam" id="PF00668">
    <property type="entry name" value="Condensation"/>
    <property type="match status" value="1"/>
</dbReference>
<dbReference type="GO" id="GO:0003824">
    <property type="term" value="F:catalytic activity"/>
    <property type="evidence" value="ECO:0007669"/>
    <property type="project" value="InterPro"/>
</dbReference>
<feature type="region of interest" description="Disordered" evidence="4">
    <location>
        <begin position="88"/>
        <end position="142"/>
    </location>
</feature>
<feature type="compositionally biased region" description="Basic and acidic residues" evidence="4">
    <location>
        <begin position="107"/>
        <end position="119"/>
    </location>
</feature>
<dbReference type="SUPFAM" id="SSF52777">
    <property type="entry name" value="CoA-dependent acyltransferases"/>
    <property type="match status" value="2"/>
</dbReference>
<dbReference type="NCBIfam" id="TIGR01733">
    <property type="entry name" value="AA-adenyl-dom"/>
    <property type="match status" value="1"/>
</dbReference>
<feature type="domain" description="Carrier" evidence="5">
    <location>
        <begin position="1137"/>
        <end position="1212"/>
    </location>
</feature>
<evidence type="ECO:0000313" key="6">
    <source>
        <dbReference type="EMBL" id="MBB5046668.1"/>
    </source>
</evidence>
<keyword evidence="7" id="KW-1185">Reference proteome</keyword>
<dbReference type="PANTHER" id="PTHR45527">
    <property type="entry name" value="NONRIBOSOMAL PEPTIDE SYNTHETASE"/>
    <property type="match status" value="1"/>
</dbReference>
<dbReference type="CDD" id="cd19531">
    <property type="entry name" value="LCL_NRPS-like"/>
    <property type="match status" value="1"/>
</dbReference>
<evidence type="ECO:0000256" key="4">
    <source>
        <dbReference type="SAM" id="MobiDB-lite"/>
    </source>
</evidence>
<gene>
    <name evidence="6" type="ORF">HNR60_001416</name>
</gene>
<dbReference type="GO" id="GO:0031177">
    <property type="term" value="F:phosphopantetheine binding"/>
    <property type="evidence" value="ECO:0007669"/>
    <property type="project" value="InterPro"/>
</dbReference>
<dbReference type="InterPro" id="IPR000873">
    <property type="entry name" value="AMP-dep_synth/lig_dom"/>
</dbReference>
<dbReference type="InterPro" id="IPR045851">
    <property type="entry name" value="AMP-bd_C_sf"/>
</dbReference>
<evidence type="ECO:0000256" key="2">
    <source>
        <dbReference type="ARBA" id="ARBA00022450"/>
    </source>
</evidence>
<dbReference type="InterPro" id="IPR029058">
    <property type="entry name" value="AB_hydrolase_fold"/>
</dbReference>
<dbReference type="SUPFAM" id="SSF56801">
    <property type="entry name" value="Acetyl-CoA synthetase-like"/>
    <property type="match status" value="1"/>
</dbReference>
<dbReference type="InterPro" id="IPR023213">
    <property type="entry name" value="CAT-like_dom_sf"/>
</dbReference>
<feature type="region of interest" description="Disordered" evidence="4">
    <location>
        <begin position="1"/>
        <end position="75"/>
    </location>
</feature>
<dbReference type="InterPro" id="IPR001242">
    <property type="entry name" value="Condensation_dom"/>
</dbReference>
<comment type="caution">
    <text evidence="6">The sequence shown here is derived from an EMBL/GenBank/DDBJ whole genome shotgun (WGS) entry which is preliminary data.</text>
</comment>
<dbReference type="SUPFAM" id="SSF47336">
    <property type="entry name" value="ACP-like"/>
    <property type="match status" value="1"/>
</dbReference>
<dbReference type="GO" id="GO:0044550">
    <property type="term" value="P:secondary metabolite biosynthetic process"/>
    <property type="evidence" value="ECO:0007669"/>
    <property type="project" value="TreeGrafter"/>
</dbReference>
<name>A0A7W8DY84_9BRAD</name>
<accession>A0A7W8DY84</accession>
<dbReference type="Gene3D" id="3.30.300.30">
    <property type="match status" value="1"/>
</dbReference>
<dbReference type="FunFam" id="3.40.50.980:FF:000001">
    <property type="entry name" value="Non-ribosomal peptide synthetase"/>
    <property type="match status" value="1"/>
</dbReference>
<dbReference type="InterPro" id="IPR009081">
    <property type="entry name" value="PP-bd_ACP"/>
</dbReference>
<dbReference type="Pfam" id="PF00501">
    <property type="entry name" value="AMP-binding"/>
    <property type="match status" value="1"/>
</dbReference>
<dbReference type="Proteomes" id="UP000542353">
    <property type="component" value="Unassembled WGS sequence"/>
</dbReference>
<dbReference type="GO" id="GO:0043041">
    <property type="term" value="P:amino acid activation for nonribosomal peptide biosynthetic process"/>
    <property type="evidence" value="ECO:0007669"/>
    <property type="project" value="TreeGrafter"/>
</dbReference>
<evidence type="ECO:0000259" key="5">
    <source>
        <dbReference type="PROSITE" id="PS50075"/>
    </source>
</evidence>
<dbReference type="InterPro" id="IPR020845">
    <property type="entry name" value="AMP-binding_CS"/>
</dbReference>
<comment type="cofactor">
    <cofactor evidence="1">
        <name>pantetheine 4'-phosphate</name>
        <dbReference type="ChEBI" id="CHEBI:47942"/>
    </cofactor>
</comment>
<proteinExistence type="predicted"/>
<organism evidence="6 7">
    <name type="scientific">Rhodopseudomonas rhenobacensis</name>
    <dbReference type="NCBI Taxonomy" id="87461"/>
    <lineage>
        <taxon>Bacteria</taxon>
        <taxon>Pseudomonadati</taxon>
        <taxon>Pseudomonadota</taxon>
        <taxon>Alphaproteobacteria</taxon>
        <taxon>Hyphomicrobiales</taxon>
        <taxon>Nitrobacteraceae</taxon>
        <taxon>Rhodopseudomonas</taxon>
    </lineage>
</organism>
<dbReference type="PANTHER" id="PTHR45527:SF1">
    <property type="entry name" value="FATTY ACID SYNTHASE"/>
    <property type="match status" value="1"/>
</dbReference>
<feature type="compositionally biased region" description="Basic and acidic residues" evidence="4">
    <location>
        <begin position="22"/>
        <end position="39"/>
    </location>
</feature>
<dbReference type="GO" id="GO:0005737">
    <property type="term" value="C:cytoplasm"/>
    <property type="evidence" value="ECO:0007669"/>
    <property type="project" value="TreeGrafter"/>
</dbReference>
<protein>
    <submittedName>
        <fullName evidence="6">Tyrocidine synthetase-3</fullName>
    </submittedName>
</protein>
<evidence type="ECO:0000313" key="7">
    <source>
        <dbReference type="Proteomes" id="UP000542353"/>
    </source>
</evidence>
<dbReference type="FunFam" id="2.30.38.10:FF:000001">
    <property type="entry name" value="Non-ribosomal peptide synthetase PvdI"/>
    <property type="match status" value="1"/>
</dbReference>
<evidence type="ECO:0000256" key="1">
    <source>
        <dbReference type="ARBA" id="ARBA00001957"/>
    </source>
</evidence>
<dbReference type="AlphaFoldDB" id="A0A7W8DY84"/>
<dbReference type="FunFam" id="3.40.50.12780:FF:000012">
    <property type="entry name" value="Non-ribosomal peptide synthetase"/>
    <property type="match status" value="1"/>
</dbReference>
<dbReference type="Gene3D" id="3.40.50.980">
    <property type="match status" value="2"/>
</dbReference>
<dbReference type="PROSITE" id="PS50075">
    <property type="entry name" value="CARRIER"/>
    <property type="match status" value="1"/>
</dbReference>
<dbReference type="InterPro" id="IPR020806">
    <property type="entry name" value="PKS_PP-bd"/>
</dbReference>
<dbReference type="FunFam" id="1.10.1200.10:FF:000005">
    <property type="entry name" value="Nonribosomal peptide synthetase 1"/>
    <property type="match status" value="1"/>
</dbReference>
<dbReference type="Gene3D" id="3.30.559.10">
    <property type="entry name" value="Chloramphenicol acetyltransferase-like domain"/>
    <property type="match status" value="1"/>
</dbReference>